<keyword evidence="1" id="KW-0479">Metal-binding</keyword>
<dbReference type="PANTHER" id="PTHR24082">
    <property type="entry name" value="NUCLEAR HORMONE RECEPTOR"/>
    <property type="match status" value="1"/>
</dbReference>
<keyword evidence="11" id="KW-1185">Reference proteome</keyword>
<evidence type="ECO:0000256" key="7">
    <source>
        <dbReference type="ARBA" id="ARBA00023170"/>
    </source>
</evidence>
<evidence type="ECO:0000256" key="1">
    <source>
        <dbReference type="ARBA" id="ARBA00022723"/>
    </source>
</evidence>
<feature type="domain" description="Nuclear receptor" evidence="9">
    <location>
        <begin position="25"/>
        <end position="66"/>
    </location>
</feature>
<keyword evidence="6" id="KW-0804">Transcription</keyword>
<evidence type="ECO:0000313" key="11">
    <source>
        <dbReference type="Proteomes" id="UP000270296"/>
    </source>
</evidence>
<keyword evidence="2" id="KW-0863">Zinc-finger</keyword>
<dbReference type="InterPro" id="IPR050234">
    <property type="entry name" value="Nuclear_hormone_rcpt_NR1"/>
</dbReference>
<dbReference type="OrthoDB" id="6355676at2759"/>
<dbReference type="GO" id="GO:0000122">
    <property type="term" value="P:negative regulation of transcription by RNA polymerase II"/>
    <property type="evidence" value="ECO:0007669"/>
    <property type="project" value="TreeGrafter"/>
</dbReference>
<evidence type="ECO:0000313" key="12">
    <source>
        <dbReference type="WBParaSite" id="SBAD_0001085001-mRNA-1"/>
    </source>
</evidence>
<dbReference type="GO" id="GO:0004879">
    <property type="term" value="F:nuclear receptor activity"/>
    <property type="evidence" value="ECO:0007669"/>
    <property type="project" value="TreeGrafter"/>
</dbReference>
<keyword evidence="7" id="KW-0675">Receptor</keyword>
<sequence>MVAEDGADETKTKPGTYSGEMVKSSKYCAVCGDKAFNFNFNAITCESCKAFFRRNALREKVSKKYTFVNVVWRLEDRFVFQNMQKRSTVSRFLALDSHLGRHAISPLD</sequence>
<organism evidence="12">
    <name type="scientific">Soboliphyme baturini</name>
    <dbReference type="NCBI Taxonomy" id="241478"/>
    <lineage>
        <taxon>Eukaryota</taxon>
        <taxon>Metazoa</taxon>
        <taxon>Ecdysozoa</taxon>
        <taxon>Nematoda</taxon>
        <taxon>Enoplea</taxon>
        <taxon>Dorylaimia</taxon>
        <taxon>Dioctophymatida</taxon>
        <taxon>Dioctophymatoidea</taxon>
        <taxon>Soboliphymatidae</taxon>
        <taxon>Soboliphyme</taxon>
    </lineage>
</organism>
<dbReference type="GO" id="GO:0000978">
    <property type="term" value="F:RNA polymerase II cis-regulatory region sequence-specific DNA binding"/>
    <property type="evidence" value="ECO:0007669"/>
    <property type="project" value="TreeGrafter"/>
</dbReference>
<reference evidence="10 11" key="2">
    <citation type="submission" date="2018-11" db="EMBL/GenBank/DDBJ databases">
        <authorList>
            <consortium name="Pathogen Informatics"/>
        </authorList>
    </citation>
    <scope>NUCLEOTIDE SEQUENCE [LARGE SCALE GENOMIC DNA]</scope>
</reference>
<dbReference type="InterPro" id="IPR001628">
    <property type="entry name" value="Znf_hrmn_rcpt"/>
</dbReference>
<protein>
    <submittedName>
        <fullName evidence="12">Nuclear receptor domain-containing protein</fullName>
    </submittedName>
</protein>
<keyword evidence="3" id="KW-0862">Zinc</keyword>
<evidence type="ECO:0000256" key="4">
    <source>
        <dbReference type="ARBA" id="ARBA00023015"/>
    </source>
</evidence>
<dbReference type="PANTHER" id="PTHR24082:SF283">
    <property type="entry name" value="NUCLEAR HORMONE RECEPTOR HR96"/>
    <property type="match status" value="1"/>
</dbReference>
<dbReference type="Gene3D" id="3.30.50.10">
    <property type="entry name" value="Erythroid Transcription Factor GATA-1, subunit A"/>
    <property type="match status" value="1"/>
</dbReference>
<evidence type="ECO:0000259" key="9">
    <source>
        <dbReference type="PROSITE" id="PS51030"/>
    </source>
</evidence>
<dbReference type="Pfam" id="PF00105">
    <property type="entry name" value="zf-C4"/>
    <property type="match status" value="1"/>
</dbReference>
<keyword evidence="4" id="KW-0805">Transcription regulation</keyword>
<proteinExistence type="predicted"/>
<evidence type="ECO:0000256" key="6">
    <source>
        <dbReference type="ARBA" id="ARBA00023163"/>
    </source>
</evidence>
<dbReference type="EMBL" id="UZAM01014146">
    <property type="protein sequence ID" value="VDP32207.1"/>
    <property type="molecule type" value="Genomic_DNA"/>
</dbReference>
<keyword evidence="5" id="KW-0238">DNA-binding</keyword>
<keyword evidence="8" id="KW-0539">Nucleus</keyword>
<dbReference type="PROSITE" id="PS00031">
    <property type="entry name" value="NUCLEAR_REC_DBD_1"/>
    <property type="match status" value="1"/>
</dbReference>
<evidence type="ECO:0000256" key="3">
    <source>
        <dbReference type="ARBA" id="ARBA00022833"/>
    </source>
</evidence>
<evidence type="ECO:0000256" key="2">
    <source>
        <dbReference type="ARBA" id="ARBA00022771"/>
    </source>
</evidence>
<name>A0A183J3N6_9BILA</name>
<gene>
    <name evidence="10" type="ORF">SBAD_LOCUS10484</name>
</gene>
<dbReference type="SMART" id="SM00399">
    <property type="entry name" value="ZnF_C4"/>
    <property type="match status" value="1"/>
</dbReference>
<reference evidence="12" key="1">
    <citation type="submission" date="2016-06" db="UniProtKB">
        <authorList>
            <consortium name="WormBaseParasite"/>
        </authorList>
    </citation>
    <scope>IDENTIFICATION</scope>
</reference>
<evidence type="ECO:0000256" key="8">
    <source>
        <dbReference type="ARBA" id="ARBA00023242"/>
    </source>
</evidence>
<dbReference type="SUPFAM" id="SSF57716">
    <property type="entry name" value="Glucocorticoid receptor-like (DNA-binding domain)"/>
    <property type="match status" value="1"/>
</dbReference>
<dbReference type="Proteomes" id="UP000270296">
    <property type="component" value="Unassembled WGS sequence"/>
</dbReference>
<dbReference type="GO" id="GO:0008270">
    <property type="term" value="F:zinc ion binding"/>
    <property type="evidence" value="ECO:0007669"/>
    <property type="project" value="UniProtKB-KW"/>
</dbReference>
<dbReference type="GO" id="GO:0030154">
    <property type="term" value="P:cell differentiation"/>
    <property type="evidence" value="ECO:0007669"/>
    <property type="project" value="TreeGrafter"/>
</dbReference>
<dbReference type="WBParaSite" id="SBAD_0001085001-mRNA-1">
    <property type="protein sequence ID" value="SBAD_0001085001-mRNA-1"/>
    <property type="gene ID" value="SBAD_0001085001"/>
</dbReference>
<evidence type="ECO:0000313" key="10">
    <source>
        <dbReference type="EMBL" id="VDP32207.1"/>
    </source>
</evidence>
<dbReference type="PRINTS" id="PR00047">
    <property type="entry name" value="STROIDFINGER"/>
</dbReference>
<evidence type="ECO:0000256" key="5">
    <source>
        <dbReference type="ARBA" id="ARBA00023125"/>
    </source>
</evidence>
<dbReference type="PROSITE" id="PS51030">
    <property type="entry name" value="NUCLEAR_REC_DBD_2"/>
    <property type="match status" value="1"/>
</dbReference>
<dbReference type="GO" id="GO:0045944">
    <property type="term" value="P:positive regulation of transcription by RNA polymerase II"/>
    <property type="evidence" value="ECO:0007669"/>
    <property type="project" value="TreeGrafter"/>
</dbReference>
<dbReference type="InterPro" id="IPR013088">
    <property type="entry name" value="Znf_NHR/GATA"/>
</dbReference>
<accession>A0A183J3N6</accession>
<dbReference type="AlphaFoldDB" id="A0A183J3N6"/>